<evidence type="ECO:0000256" key="1">
    <source>
        <dbReference type="ARBA" id="ARBA00007125"/>
    </source>
</evidence>
<dbReference type="InterPro" id="IPR050273">
    <property type="entry name" value="GppA/Ppx_hydrolase"/>
</dbReference>
<dbReference type="PANTHER" id="PTHR30005">
    <property type="entry name" value="EXOPOLYPHOSPHATASE"/>
    <property type="match status" value="1"/>
</dbReference>
<gene>
    <name evidence="3" type="ORF">XD73_0153</name>
</gene>
<dbReference type="InterPro" id="IPR048950">
    <property type="entry name" value="Ppx_GppA_C"/>
</dbReference>
<dbReference type="GO" id="GO:0016462">
    <property type="term" value="F:pyrophosphatase activity"/>
    <property type="evidence" value="ECO:0007669"/>
    <property type="project" value="TreeGrafter"/>
</dbReference>
<dbReference type="Proteomes" id="UP000064249">
    <property type="component" value="Unassembled WGS sequence"/>
</dbReference>
<name>A0A101FYW8_9CHLR</name>
<evidence type="ECO:0000313" key="3">
    <source>
        <dbReference type="EMBL" id="KUK46956.1"/>
    </source>
</evidence>
<proteinExistence type="inferred from homology"/>
<dbReference type="PANTHER" id="PTHR30005:SF0">
    <property type="entry name" value="RETROGRADE REGULATION PROTEIN 2"/>
    <property type="match status" value="1"/>
</dbReference>
<evidence type="ECO:0000259" key="2">
    <source>
        <dbReference type="Pfam" id="PF21447"/>
    </source>
</evidence>
<organism evidence="3 4">
    <name type="scientific">Anaerolinea thermophila</name>
    <dbReference type="NCBI Taxonomy" id="167964"/>
    <lineage>
        <taxon>Bacteria</taxon>
        <taxon>Bacillati</taxon>
        <taxon>Chloroflexota</taxon>
        <taxon>Anaerolineae</taxon>
        <taxon>Anaerolineales</taxon>
        <taxon>Anaerolineaceae</taxon>
        <taxon>Anaerolinea</taxon>
    </lineage>
</organism>
<sequence length="206" mass="23669">MNKPLTQTELSDHQKEQLTEVLNVAKTCQYEKAHTEHVTDLAMQIFNQFIPILQLDENARFYLLCAAILHDIGVHTEGTRGHHKTALRIILSTPLLHFDSKERLIIGSIARYHRKALPSIHHSHFAALNNQEKTLVVKLSAILRIADGLDYRHEGRVTKVKVILQKKKVIFQCKSKRNIDKEIASASHKSDLMEKTLNRRIVFETI</sequence>
<comment type="caution">
    <text evidence="3">The sequence shown here is derived from an EMBL/GenBank/DDBJ whole genome shotgun (WGS) entry which is preliminary data.</text>
</comment>
<dbReference type="Pfam" id="PF21447">
    <property type="entry name" value="Ppx-GppA_III"/>
    <property type="match status" value="1"/>
</dbReference>
<evidence type="ECO:0000313" key="4">
    <source>
        <dbReference type="Proteomes" id="UP000064249"/>
    </source>
</evidence>
<dbReference type="Gene3D" id="1.10.3210.10">
    <property type="entry name" value="Hypothetical protein af1432"/>
    <property type="match status" value="1"/>
</dbReference>
<protein>
    <submittedName>
        <fullName evidence="3">Exopolyphosphatase</fullName>
    </submittedName>
</protein>
<dbReference type="SUPFAM" id="SSF109604">
    <property type="entry name" value="HD-domain/PDEase-like"/>
    <property type="match status" value="1"/>
</dbReference>
<dbReference type="CDD" id="cd00077">
    <property type="entry name" value="HDc"/>
    <property type="match status" value="1"/>
</dbReference>
<accession>A0A101FYW8</accession>
<dbReference type="AlphaFoldDB" id="A0A101FYW8"/>
<dbReference type="InterPro" id="IPR003607">
    <property type="entry name" value="HD/PDEase_dom"/>
</dbReference>
<dbReference type="EMBL" id="LGFU01000003">
    <property type="protein sequence ID" value="KUK46956.1"/>
    <property type="molecule type" value="Genomic_DNA"/>
</dbReference>
<reference evidence="3 4" key="1">
    <citation type="journal article" date="2015" name="MBio">
        <title>Genome-Resolved Metagenomic Analysis Reveals Roles for Candidate Phyla and Other Microbial Community Members in Biogeochemical Transformations in Oil Reservoirs.</title>
        <authorList>
            <person name="Hu P."/>
            <person name="Tom L."/>
            <person name="Singh A."/>
            <person name="Thomas B.C."/>
            <person name="Baker B.J."/>
            <person name="Piceno Y.M."/>
            <person name="Andersen G.L."/>
            <person name="Banfield J.F."/>
        </authorList>
    </citation>
    <scope>NUCLEOTIDE SEQUENCE [LARGE SCALE GENOMIC DNA]</scope>
    <source>
        <strain evidence="3">46_16</strain>
    </source>
</reference>
<feature type="domain" description="Ppx/GppA phosphatase C-terminal" evidence="2">
    <location>
        <begin position="21"/>
        <end position="180"/>
    </location>
</feature>
<comment type="similarity">
    <text evidence="1">Belongs to the GppA/Ppx family.</text>
</comment>